<dbReference type="Pfam" id="PF02667">
    <property type="entry name" value="SCFA_trans"/>
    <property type="match status" value="1"/>
</dbReference>
<feature type="transmembrane region" description="Helical" evidence="1">
    <location>
        <begin position="60"/>
        <end position="79"/>
    </location>
</feature>
<dbReference type="GO" id="GO:0005886">
    <property type="term" value="C:plasma membrane"/>
    <property type="evidence" value="ECO:0007669"/>
    <property type="project" value="TreeGrafter"/>
</dbReference>
<dbReference type="EMBL" id="FPBV01000016">
    <property type="protein sequence ID" value="SFU97710.1"/>
    <property type="molecule type" value="Genomic_DNA"/>
</dbReference>
<dbReference type="AlphaFoldDB" id="A0A1I7KJV2"/>
<keyword evidence="3" id="KW-1185">Reference proteome</keyword>
<organism evidence="2 3">
    <name type="scientific">Alicyclobacillus macrosporangiidus</name>
    <dbReference type="NCBI Taxonomy" id="392015"/>
    <lineage>
        <taxon>Bacteria</taxon>
        <taxon>Bacillati</taxon>
        <taxon>Bacillota</taxon>
        <taxon>Bacilli</taxon>
        <taxon>Bacillales</taxon>
        <taxon>Alicyclobacillaceae</taxon>
        <taxon>Alicyclobacillus</taxon>
    </lineage>
</organism>
<sequence>MLRRFTNLCVSYVQRFMPDPYLFAVILTLLVVVLDFLFVKGATLGGVVRAWYDGVWGSKNIFTFALQMVLILVTGYTLAQAPVIKRFLERVASIPKNQVQAAITCFLVAGVASLLNWGLGLVVGAILAKEIAKKLRENLHFGYLVAAGYMGYIVWTCGFSSSIALANTDPKSSLNIIYQLTKQTVQFNDSIFQPYSWLPVLATFIIIPIALKLMAPTQSHVPPLEALEETATTTEVPVGGPGAARKRTFAEMLESAWILNLLLVAAGLAYFVMSGFTLNINSMIMLFTVFGLLLHWTPIRFIRAFTEAAKASGSLLLQYPLYGGIMALMAYAPAKGVDPLQVVISNALVKGATVTTLPFLNYIGSLIISLFVPSGGGHWGVQGPVTIQTAVQMGLTDPGYLGRLSMSVAFGEQVTNMIQPFWALPVLALAKLGVRDMMGFTVVAFLIGFVIFGIATFIPAL</sequence>
<accession>A0A1I7KJV2</accession>
<feature type="transmembrane region" description="Helical" evidence="1">
    <location>
        <begin position="314"/>
        <end position="332"/>
    </location>
</feature>
<keyword evidence="1" id="KW-0812">Transmembrane</keyword>
<dbReference type="Proteomes" id="UP000183508">
    <property type="component" value="Unassembled WGS sequence"/>
</dbReference>
<reference evidence="3" key="1">
    <citation type="submission" date="2016-10" db="EMBL/GenBank/DDBJ databases">
        <authorList>
            <person name="Varghese N."/>
        </authorList>
    </citation>
    <scope>NUCLEOTIDE SEQUENCE [LARGE SCALE GENOMIC DNA]</scope>
    <source>
        <strain evidence="3">DSM 17980</strain>
    </source>
</reference>
<feature type="transmembrane region" description="Helical" evidence="1">
    <location>
        <begin position="282"/>
        <end position="302"/>
    </location>
</feature>
<feature type="transmembrane region" description="Helical" evidence="1">
    <location>
        <begin position="99"/>
        <end position="128"/>
    </location>
</feature>
<gene>
    <name evidence="2" type="ORF">SAMN05421543_11677</name>
</gene>
<name>A0A1I7KJV2_9BACL</name>
<feature type="transmembrane region" description="Helical" evidence="1">
    <location>
        <begin position="255"/>
        <end position="276"/>
    </location>
</feature>
<keyword evidence="1" id="KW-0472">Membrane</keyword>
<protein>
    <submittedName>
        <fullName evidence="2">Short-chain fatty acids transporter</fullName>
    </submittedName>
</protein>
<feature type="transmembrane region" description="Helical" evidence="1">
    <location>
        <begin position="20"/>
        <end position="39"/>
    </location>
</feature>
<proteinExistence type="predicted"/>
<dbReference type="RefSeq" id="WP_083430500.1">
    <property type="nucleotide sequence ID" value="NZ_FPBV01000016.1"/>
</dbReference>
<keyword evidence="1" id="KW-1133">Transmembrane helix</keyword>
<evidence type="ECO:0000313" key="2">
    <source>
        <dbReference type="EMBL" id="SFU97710.1"/>
    </source>
</evidence>
<feature type="transmembrane region" description="Helical" evidence="1">
    <location>
        <begin position="352"/>
        <end position="372"/>
    </location>
</feature>
<evidence type="ECO:0000313" key="3">
    <source>
        <dbReference type="Proteomes" id="UP000183508"/>
    </source>
</evidence>
<evidence type="ECO:0000256" key="1">
    <source>
        <dbReference type="SAM" id="Phobius"/>
    </source>
</evidence>
<feature type="transmembrane region" description="Helical" evidence="1">
    <location>
        <begin position="437"/>
        <end position="458"/>
    </location>
</feature>
<feature type="transmembrane region" description="Helical" evidence="1">
    <location>
        <begin position="140"/>
        <end position="165"/>
    </location>
</feature>
<dbReference type="eggNOG" id="COG2031">
    <property type="taxonomic scope" value="Bacteria"/>
</dbReference>
<dbReference type="PANTHER" id="PTHR41983:SF2">
    <property type="entry name" value="SHORT-CHAIN FATTY ACID TRANSPORTER-RELATED"/>
    <property type="match status" value="1"/>
</dbReference>
<dbReference type="InterPro" id="IPR006160">
    <property type="entry name" value="SCFA_transpt_AtoE"/>
</dbReference>
<dbReference type="OrthoDB" id="9342495at2"/>
<dbReference type="PANTHER" id="PTHR41983">
    <property type="entry name" value="SHORT-CHAIN FATTY ACID TRANSPORTER-RELATED"/>
    <property type="match status" value="1"/>
</dbReference>